<feature type="domain" description="Clp R" evidence="2">
    <location>
        <begin position="6"/>
        <end position="110"/>
    </location>
</feature>
<evidence type="ECO:0000259" key="2">
    <source>
        <dbReference type="Pfam" id="PF02861"/>
    </source>
</evidence>
<evidence type="ECO:0000256" key="1">
    <source>
        <dbReference type="SAM" id="MobiDB-lite"/>
    </source>
</evidence>
<dbReference type="AlphaFoldDB" id="A0A956NI20"/>
<dbReference type="EMBL" id="JAGQHS010000269">
    <property type="protein sequence ID" value="MCA9759131.1"/>
    <property type="molecule type" value="Genomic_DNA"/>
</dbReference>
<dbReference type="Gene3D" id="1.10.1780.10">
    <property type="entry name" value="Clp, N-terminal domain"/>
    <property type="match status" value="1"/>
</dbReference>
<reference evidence="3" key="2">
    <citation type="journal article" date="2021" name="Microbiome">
        <title>Successional dynamics and alternative stable states in a saline activated sludge microbial community over 9 years.</title>
        <authorList>
            <person name="Wang Y."/>
            <person name="Ye J."/>
            <person name="Ju F."/>
            <person name="Liu L."/>
            <person name="Boyd J.A."/>
            <person name="Deng Y."/>
            <person name="Parks D.H."/>
            <person name="Jiang X."/>
            <person name="Yin X."/>
            <person name="Woodcroft B.J."/>
            <person name="Tyson G.W."/>
            <person name="Hugenholtz P."/>
            <person name="Polz M.F."/>
            <person name="Zhang T."/>
        </authorList>
    </citation>
    <scope>NUCLEOTIDE SEQUENCE</scope>
    <source>
        <strain evidence="3">HKST-UBA02</strain>
    </source>
</reference>
<dbReference type="Pfam" id="PF02861">
    <property type="entry name" value="Clp_N"/>
    <property type="match status" value="1"/>
</dbReference>
<gene>
    <name evidence="3" type="ORF">KDA27_25280</name>
</gene>
<feature type="region of interest" description="Disordered" evidence="1">
    <location>
        <begin position="42"/>
        <end position="62"/>
    </location>
</feature>
<accession>A0A956NI20</accession>
<evidence type="ECO:0000313" key="4">
    <source>
        <dbReference type="Proteomes" id="UP000739538"/>
    </source>
</evidence>
<sequence>MLWAEARPVDRPKVETLHLLTGLIHAEAGLVTELLEAAGGDPRGWAQRLDPPETLSAERSSGPRRTINYKVTLAHAEEIAHSCYVSTVREVDVLWALLESASRRVHHELKRMGCDRVRLGEQLRRFGAGPSRSTRLG</sequence>
<dbReference type="Proteomes" id="UP000739538">
    <property type="component" value="Unassembled WGS sequence"/>
</dbReference>
<comment type="caution">
    <text evidence="3">The sequence shown here is derived from an EMBL/GenBank/DDBJ whole genome shotgun (WGS) entry which is preliminary data.</text>
</comment>
<name>A0A956NI20_UNCEI</name>
<protein>
    <recommendedName>
        <fullName evidence="2">Clp R domain-containing protein</fullName>
    </recommendedName>
</protein>
<reference evidence="3" key="1">
    <citation type="submission" date="2020-04" db="EMBL/GenBank/DDBJ databases">
        <authorList>
            <person name="Zhang T."/>
        </authorList>
    </citation>
    <scope>NUCLEOTIDE SEQUENCE</scope>
    <source>
        <strain evidence="3">HKST-UBA02</strain>
    </source>
</reference>
<dbReference type="InterPro" id="IPR004176">
    <property type="entry name" value="Clp_R_N"/>
</dbReference>
<proteinExistence type="predicted"/>
<organism evidence="3 4">
    <name type="scientific">Eiseniibacteriota bacterium</name>
    <dbReference type="NCBI Taxonomy" id="2212470"/>
    <lineage>
        <taxon>Bacteria</taxon>
        <taxon>Candidatus Eiseniibacteriota</taxon>
    </lineage>
</organism>
<dbReference type="SUPFAM" id="SSF81923">
    <property type="entry name" value="Double Clp-N motif"/>
    <property type="match status" value="1"/>
</dbReference>
<dbReference type="InterPro" id="IPR036628">
    <property type="entry name" value="Clp_N_dom_sf"/>
</dbReference>
<evidence type="ECO:0000313" key="3">
    <source>
        <dbReference type="EMBL" id="MCA9759131.1"/>
    </source>
</evidence>